<dbReference type="InterPro" id="IPR027417">
    <property type="entry name" value="P-loop_NTPase"/>
</dbReference>
<protein>
    <submittedName>
        <fullName evidence="3">AAA family ATPase</fullName>
    </submittedName>
</protein>
<sequence length="516" mass="60137">EISHLLSKTVTVTTITRLKENPEISQWVEEGLLIHQHEKSQKCEFCDQALPIERMEALNGYFNKEDNQLKSELDTLLQRLQVVKQSIQKTAAIDKANLFSELQEEYEVYNRQFESAKQQLVDRISQVYKETENKKLHTTERQELIGELPLESFISAINDLNKVIERHNEKSRNFTRAKQNAQESLKFHYLSEMYDEVQAINADLQDIDKTISILKEGNPDDPDSIGINGLRQRIEVNKNKISQSGLACDEINRQLETFLGRRELIFENCDEGYMIKRNGKLANNLSEGEKTAVAFVYFTIHLKDRDFIQQNDIVVIDDPISSLDSNSLFQAFSFLKNSVEECAQVFIFTHNFDFLQLIINWLKSGHEKKSKYYMIKNYAKNDRRAATLDVLDKLLLSYNSEYQYLFKILYTYQPDGTIETVYHLPNIARKVLENFLMIMVPDNRKLYKKLDLIEFDKNKKTAIYKFTNDQSHITGKGFDPSLASECSNVISYLFEMMQSVFPQHFNTLVETVKDHT</sequence>
<evidence type="ECO:0000313" key="4">
    <source>
        <dbReference type="Proteomes" id="UP000524246"/>
    </source>
</evidence>
<dbReference type="EMBL" id="JAAZON010000409">
    <property type="protein sequence ID" value="NMC63317.1"/>
    <property type="molecule type" value="Genomic_DNA"/>
</dbReference>
<dbReference type="CDD" id="cd00267">
    <property type="entry name" value="ABC_ATPase"/>
    <property type="match status" value="1"/>
</dbReference>
<name>A0A7X9FS44_9DELT</name>
<dbReference type="InterPro" id="IPR026866">
    <property type="entry name" value="CR006_AAA"/>
</dbReference>
<dbReference type="AlphaFoldDB" id="A0A7X9FS44"/>
<evidence type="ECO:0000313" key="3">
    <source>
        <dbReference type="EMBL" id="NMC63317.1"/>
    </source>
</evidence>
<feature type="coiled-coil region" evidence="1">
    <location>
        <begin position="150"/>
        <end position="184"/>
    </location>
</feature>
<dbReference type="Proteomes" id="UP000524246">
    <property type="component" value="Unassembled WGS sequence"/>
</dbReference>
<dbReference type="Pfam" id="PF13166">
    <property type="entry name" value="AAA_13"/>
    <property type="match status" value="1"/>
</dbReference>
<accession>A0A7X9FS44</accession>
<feature type="non-terminal residue" evidence="3">
    <location>
        <position position="1"/>
    </location>
</feature>
<dbReference type="Gene3D" id="3.40.50.300">
    <property type="entry name" value="P-loop containing nucleotide triphosphate hydrolases"/>
    <property type="match status" value="1"/>
</dbReference>
<feature type="domain" description="Protein CR006 P-loop" evidence="2">
    <location>
        <begin position="7"/>
        <end position="494"/>
    </location>
</feature>
<organism evidence="3 4">
    <name type="scientific">SAR324 cluster bacterium</name>
    <dbReference type="NCBI Taxonomy" id="2024889"/>
    <lineage>
        <taxon>Bacteria</taxon>
        <taxon>Deltaproteobacteria</taxon>
        <taxon>SAR324 cluster</taxon>
    </lineage>
</organism>
<evidence type="ECO:0000259" key="2">
    <source>
        <dbReference type="Pfam" id="PF13166"/>
    </source>
</evidence>
<proteinExistence type="predicted"/>
<dbReference type="SUPFAM" id="SSF52540">
    <property type="entry name" value="P-loop containing nucleoside triphosphate hydrolases"/>
    <property type="match status" value="1"/>
</dbReference>
<comment type="caution">
    <text evidence="3">The sequence shown here is derived from an EMBL/GenBank/DDBJ whole genome shotgun (WGS) entry which is preliminary data.</text>
</comment>
<gene>
    <name evidence="3" type="ORF">GYA55_09135</name>
</gene>
<keyword evidence="1" id="KW-0175">Coiled coil</keyword>
<reference evidence="3 4" key="1">
    <citation type="journal article" date="2020" name="Biotechnol. Biofuels">
        <title>New insights from the biogas microbiome by comprehensive genome-resolved metagenomics of nearly 1600 species originating from multiple anaerobic digesters.</title>
        <authorList>
            <person name="Campanaro S."/>
            <person name="Treu L."/>
            <person name="Rodriguez-R L.M."/>
            <person name="Kovalovszki A."/>
            <person name="Ziels R.M."/>
            <person name="Maus I."/>
            <person name="Zhu X."/>
            <person name="Kougias P.G."/>
            <person name="Basile A."/>
            <person name="Luo G."/>
            <person name="Schluter A."/>
            <person name="Konstantinidis K.T."/>
            <person name="Angelidaki I."/>
        </authorList>
    </citation>
    <scope>NUCLEOTIDE SEQUENCE [LARGE SCALE GENOMIC DNA]</scope>
    <source>
        <strain evidence="3">AS27yjCOA_65</strain>
    </source>
</reference>
<evidence type="ECO:0000256" key="1">
    <source>
        <dbReference type="SAM" id="Coils"/>
    </source>
</evidence>